<evidence type="ECO:0000313" key="3">
    <source>
        <dbReference type="EMBL" id="RZF22175.1"/>
    </source>
</evidence>
<protein>
    <submittedName>
        <fullName evidence="3">SDR family oxidoreductase</fullName>
    </submittedName>
</protein>
<proteinExistence type="inferred from homology"/>
<accession>A0ABY0II84</accession>
<name>A0ABY0II84_9BACT</name>
<evidence type="ECO:0000259" key="2">
    <source>
        <dbReference type="SMART" id="SM00822"/>
    </source>
</evidence>
<dbReference type="Pfam" id="PF13561">
    <property type="entry name" value="adh_short_C2"/>
    <property type="match status" value="1"/>
</dbReference>
<keyword evidence="4" id="KW-1185">Reference proteome</keyword>
<comment type="similarity">
    <text evidence="1">Belongs to the short-chain dehydrogenases/reductases (SDR) family.</text>
</comment>
<dbReference type="EMBL" id="QDKL01000002">
    <property type="protein sequence ID" value="RZF22175.1"/>
    <property type="molecule type" value="Genomic_DNA"/>
</dbReference>
<dbReference type="InterPro" id="IPR002347">
    <property type="entry name" value="SDR_fam"/>
</dbReference>
<gene>
    <name evidence="3" type="ORF">DAY19_09625</name>
</gene>
<dbReference type="PRINTS" id="PR00081">
    <property type="entry name" value="GDHRDH"/>
</dbReference>
<dbReference type="SUPFAM" id="SSF51735">
    <property type="entry name" value="NAD(P)-binding Rossmann-fold domains"/>
    <property type="match status" value="1"/>
</dbReference>
<dbReference type="NCBIfam" id="NF009466">
    <property type="entry name" value="PRK12826.1-2"/>
    <property type="match status" value="1"/>
</dbReference>
<dbReference type="SMART" id="SM00822">
    <property type="entry name" value="PKS_KR"/>
    <property type="match status" value="1"/>
</dbReference>
<comment type="caution">
    <text evidence="3">The sequence shown here is derived from an EMBL/GenBank/DDBJ whole genome shotgun (WGS) entry which is preliminary data.</text>
</comment>
<sequence>MATYNDLKNKKVLITGASRGIGLEIAKSLATQGAHVVFNYREGKEEVAKEVEAKLKELGASNVTGLMFDLNNEEQMKTAVNDFTKEYGPLEGLVNNAGVSKDSLILRTRKADLDAIIDTNLKGAIMLTSICSRGFLKAENVSIVNISSIVGLMGNISQTAYSASKAGLIGATKSVAKELASRNIRCNAICPGFIETDMTDSLEEKAKEAYIASIPTSRFGSTEDVSNLVCFLLSQASGYITGEVIKIDGGLYI</sequence>
<organism evidence="3 4">
    <name type="scientific">Halobacteriovorax vibrionivorans</name>
    <dbReference type="NCBI Taxonomy" id="2152716"/>
    <lineage>
        <taxon>Bacteria</taxon>
        <taxon>Pseudomonadati</taxon>
        <taxon>Bdellovibrionota</taxon>
        <taxon>Bacteriovoracia</taxon>
        <taxon>Bacteriovoracales</taxon>
        <taxon>Halobacteriovoraceae</taxon>
        <taxon>Halobacteriovorax</taxon>
    </lineage>
</organism>
<dbReference type="PANTHER" id="PTHR42879:SF2">
    <property type="entry name" value="3-OXOACYL-[ACYL-CARRIER-PROTEIN] REDUCTASE FABG"/>
    <property type="match status" value="1"/>
</dbReference>
<dbReference type="PANTHER" id="PTHR42879">
    <property type="entry name" value="3-OXOACYL-(ACYL-CARRIER-PROTEIN) REDUCTASE"/>
    <property type="match status" value="1"/>
</dbReference>
<dbReference type="PRINTS" id="PR00080">
    <property type="entry name" value="SDRFAMILY"/>
</dbReference>
<dbReference type="InterPro" id="IPR036291">
    <property type="entry name" value="NAD(P)-bd_dom_sf"/>
</dbReference>
<feature type="domain" description="Ketoreductase" evidence="2">
    <location>
        <begin position="10"/>
        <end position="196"/>
    </location>
</feature>
<dbReference type="Gene3D" id="3.40.50.720">
    <property type="entry name" value="NAD(P)-binding Rossmann-like Domain"/>
    <property type="match status" value="1"/>
</dbReference>
<dbReference type="InterPro" id="IPR057326">
    <property type="entry name" value="KR_dom"/>
</dbReference>
<dbReference type="InterPro" id="IPR050259">
    <property type="entry name" value="SDR"/>
</dbReference>
<reference evidence="4" key="1">
    <citation type="journal article" date="2019" name="Int. J. Syst. Evol. Microbiol.">
        <title>Halobacteriovorax valvorus sp. nov., a novel prokaryotic predator isolated from coastal seawater of China.</title>
        <authorList>
            <person name="Chen M.-X."/>
        </authorList>
    </citation>
    <scope>NUCLEOTIDE SEQUENCE [LARGE SCALE GENOMIC DNA]</scope>
    <source>
        <strain evidence="4">BL9</strain>
    </source>
</reference>
<dbReference type="Proteomes" id="UP000443582">
    <property type="component" value="Unassembled WGS sequence"/>
</dbReference>
<evidence type="ECO:0000256" key="1">
    <source>
        <dbReference type="ARBA" id="ARBA00006484"/>
    </source>
</evidence>
<evidence type="ECO:0000313" key="4">
    <source>
        <dbReference type="Proteomes" id="UP000443582"/>
    </source>
</evidence>